<protein>
    <recommendedName>
        <fullName evidence="2">Amine oxidase domain-containing protein</fullName>
    </recommendedName>
</protein>
<keyword evidence="1" id="KW-0472">Membrane</keyword>
<dbReference type="SUPFAM" id="SSF51905">
    <property type="entry name" value="FAD/NAD(P)-binding domain"/>
    <property type="match status" value="1"/>
</dbReference>
<sequence>MKLFAGRKPKIQANTAKQRIDGMAHSNRRKIAIVGSGVSGLACLWALKDTDYEVHIFEKSDRLGGHTNTRPFVSGEEVINVDTGFIVMNNATYPNFMRFLKAVGITPVETLMTFGVSRDHGAFEWSGETQGIFAQRRNLFRPSHWRLIFDIVRFNQFALDLLEGEDEDEDDVAVLHKPGRLSSNKYPREMSIGEYLDREGYSQSFRDDYLIPMTAAVWSTSPDKCSLDFPALTLVRFMWNHHLLTTIAARPPWLTIPGGSKRYIEAIIKQWPQDRLHVRTSCEVANILRPNSPKEGGVTVSWINAISGRIEGDAFDHVVMACHGDEVLPILNKHGASSPVTPTKKEAGKKSHTFSKASAGVQYVTQEEINIFSAFHTSENVCYLHSDLSLMPKRRATWTSWNYLTTSTPSKLSHPADVSLTYNMNILQHYSEEIYGPVLVTMNPDHPPEQALTQGKFYYRHPLYTAEAVHAQKQLERIQNKRGVSYAGAWTKYGFHEDGFSSGLRVAIEHLGARVPFEFVDSTYSRGHRPVLNWKDYLLRLVLSYILIWLRIGGFVLGLPIIRSIVPIVEAVATRTLNTAEMVGLIRDAA</sequence>
<dbReference type="Pfam" id="PF01593">
    <property type="entry name" value="Amino_oxidase"/>
    <property type="match status" value="1"/>
</dbReference>
<reference evidence="3 4" key="1">
    <citation type="journal article" date="2016" name="Sci. Rep.">
        <title>Peltaster fructicola genome reveals evolution from an invasive phytopathogen to an ectophytic parasite.</title>
        <authorList>
            <person name="Xu C."/>
            <person name="Chen H."/>
            <person name="Gleason M.L."/>
            <person name="Xu J.R."/>
            <person name="Liu H."/>
            <person name="Zhang R."/>
            <person name="Sun G."/>
        </authorList>
    </citation>
    <scope>NUCLEOTIDE SEQUENCE [LARGE SCALE GENOMIC DNA]</scope>
    <source>
        <strain evidence="3 4">LNHT1506</strain>
    </source>
</reference>
<dbReference type="InterPro" id="IPR050464">
    <property type="entry name" value="Zeta_carotene_desat/Oxidored"/>
</dbReference>
<organism evidence="3 4">
    <name type="scientific">Peltaster fructicola</name>
    <dbReference type="NCBI Taxonomy" id="286661"/>
    <lineage>
        <taxon>Eukaryota</taxon>
        <taxon>Fungi</taxon>
        <taxon>Dikarya</taxon>
        <taxon>Ascomycota</taxon>
        <taxon>Pezizomycotina</taxon>
        <taxon>Dothideomycetes</taxon>
        <taxon>Dothideomycetes incertae sedis</taxon>
        <taxon>Peltaster</taxon>
    </lineage>
</organism>
<evidence type="ECO:0000313" key="4">
    <source>
        <dbReference type="Proteomes" id="UP000503462"/>
    </source>
</evidence>
<keyword evidence="4" id="KW-1185">Reference proteome</keyword>
<dbReference type="Proteomes" id="UP000503462">
    <property type="component" value="Chromosome 2"/>
</dbReference>
<feature type="domain" description="Amine oxidase" evidence="2">
    <location>
        <begin position="38"/>
        <end position="507"/>
    </location>
</feature>
<dbReference type="Gene3D" id="3.50.50.60">
    <property type="entry name" value="FAD/NAD(P)-binding domain"/>
    <property type="match status" value="1"/>
</dbReference>
<evidence type="ECO:0000313" key="3">
    <source>
        <dbReference type="EMBL" id="QIW97679.1"/>
    </source>
</evidence>
<keyword evidence="1" id="KW-0812">Transmembrane</keyword>
<dbReference type="InterPro" id="IPR036188">
    <property type="entry name" value="FAD/NAD-bd_sf"/>
</dbReference>
<proteinExistence type="predicted"/>
<dbReference type="EMBL" id="CP051140">
    <property type="protein sequence ID" value="QIW97679.1"/>
    <property type="molecule type" value="Genomic_DNA"/>
</dbReference>
<dbReference type="InterPro" id="IPR002937">
    <property type="entry name" value="Amino_oxidase"/>
</dbReference>
<evidence type="ECO:0000256" key="1">
    <source>
        <dbReference type="SAM" id="Phobius"/>
    </source>
</evidence>
<keyword evidence="1" id="KW-1133">Transmembrane helix</keyword>
<name>A0A6H0XT98_9PEZI</name>
<dbReference type="PANTHER" id="PTHR42923:SF17">
    <property type="entry name" value="AMINE OXIDASE DOMAIN-CONTAINING PROTEIN"/>
    <property type="match status" value="1"/>
</dbReference>
<feature type="transmembrane region" description="Helical" evidence="1">
    <location>
        <begin position="537"/>
        <end position="562"/>
    </location>
</feature>
<evidence type="ECO:0000259" key="2">
    <source>
        <dbReference type="Pfam" id="PF01593"/>
    </source>
</evidence>
<accession>A0A6H0XT98</accession>
<dbReference type="PANTHER" id="PTHR42923">
    <property type="entry name" value="PROTOPORPHYRINOGEN OXIDASE"/>
    <property type="match status" value="1"/>
</dbReference>
<dbReference type="OrthoDB" id="5977668at2759"/>
<dbReference type="AlphaFoldDB" id="A0A6H0XT98"/>
<dbReference type="GO" id="GO:0016491">
    <property type="term" value="F:oxidoreductase activity"/>
    <property type="evidence" value="ECO:0007669"/>
    <property type="project" value="InterPro"/>
</dbReference>
<gene>
    <name evidence="3" type="ORF">AMS68_003197</name>
</gene>